<name>A0A538U4L6_UNCEI</name>
<evidence type="ECO:0000313" key="2">
    <source>
        <dbReference type="Proteomes" id="UP000319771"/>
    </source>
</evidence>
<sequence>MRFPSRMMVCMHSPPLPGFHLRACSWLLMPGTISQVSPPSPLRNSEAGSTPAKRSFLSLPGSSAQMLASARPSSLAKAGADLVSLNDLPRSVERRTFMPKNGLQLEAYRRGVPRVSMSAE</sequence>
<dbReference type="AlphaFoldDB" id="A0A538U4L6"/>
<organism evidence="1 2">
    <name type="scientific">Eiseniibacteriota bacterium</name>
    <dbReference type="NCBI Taxonomy" id="2212470"/>
    <lineage>
        <taxon>Bacteria</taxon>
        <taxon>Candidatus Eiseniibacteriota</taxon>
    </lineage>
</organism>
<dbReference type="Proteomes" id="UP000319771">
    <property type="component" value="Unassembled WGS sequence"/>
</dbReference>
<comment type="caution">
    <text evidence="1">The sequence shown here is derived from an EMBL/GenBank/DDBJ whole genome shotgun (WGS) entry which is preliminary data.</text>
</comment>
<gene>
    <name evidence="1" type="ORF">E6K81_11675</name>
</gene>
<evidence type="ECO:0000313" key="1">
    <source>
        <dbReference type="EMBL" id="TMQ70836.1"/>
    </source>
</evidence>
<protein>
    <submittedName>
        <fullName evidence="1">Uncharacterized protein</fullName>
    </submittedName>
</protein>
<accession>A0A538U4L6</accession>
<proteinExistence type="predicted"/>
<reference evidence="1 2" key="1">
    <citation type="journal article" date="2019" name="Nat. Microbiol.">
        <title>Mediterranean grassland soil C-N compound turnover is dependent on rainfall and depth, and is mediated by genomically divergent microorganisms.</title>
        <authorList>
            <person name="Diamond S."/>
            <person name="Andeer P.F."/>
            <person name="Li Z."/>
            <person name="Crits-Christoph A."/>
            <person name="Burstein D."/>
            <person name="Anantharaman K."/>
            <person name="Lane K.R."/>
            <person name="Thomas B.C."/>
            <person name="Pan C."/>
            <person name="Northen T.R."/>
            <person name="Banfield J.F."/>
        </authorList>
    </citation>
    <scope>NUCLEOTIDE SEQUENCE [LARGE SCALE GENOMIC DNA]</scope>
    <source>
        <strain evidence="1">WS_11</strain>
    </source>
</reference>
<dbReference type="EMBL" id="VBPB01000199">
    <property type="protein sequence ID" value="TMQ70836.1"/>
    <property type="molecule type" value="Genomic_DNA"/>
</dbReference>